<accession>A0ABM4CR13</accession>
<dbReference type="InterPro" id="IPR000719">
    <property type="entry name" value="Prot_kinase_dom"/>
</dbReference>
<dbReference type="RefSeq" id="XP_065664286.1">
    <property type="nucleotide sequence ID" value="XM_065808214.1"/>
</dbReference>
<feature type="domain" description="Protein kinase" evidence="1">
    <location>
        <begin position="19"/>
        <end position="301"/>
    </location>
</feature>
<protein>
    <submittedName>
        <fullName evidence="3">MAP kinase-activated protein kinase 5 isoform X2</fullName>
    </submittedName>
</protein>
<keyword evidence="2" id="KW-1185">Reference proteome</keyword>
<dbReference type="SUPFAM" id="SSF56112">
    <property type="entry name" value="Protein kinase-like (PK-like)"/>
    <property type="match status" value="1"/>
</dbReference>
<keyword evidence="3" id="KW-0808">Transferase</keyword>
<dbReference type="InterPro" id="IPR008271">
    <property type="entry name" value="Ser/Thr_kinase_AS"/>
</dbReference>
<dbReference type="Gene3D" id="1.10.510.10">
    <property type="entry name" value="Transferase(Phosphotransferase) domain 1"/>
    <property type="match status" value="1"/>
</dbReference>
<keyword evidence="3" id="KW-0418">Kinase</keyword>
<dbReference type="Proteomes" id="UP001652625">
    <property type="component" value="Chromosome 10"/>
</dbReference>
<proteinExistence type="predicted"/>
<dbReference type="PROSITE" id="PS50011">
    <property type="entry name" value="PROTEIN_KINASE_DOM"/>
    <property type="match status" value="1"/>
</dbReference>
<dbReference type="SMART" id="SM00220">
    <property type="entry name" value="S_TKc"/>
    <property type="match status" value="1"/>
</dbReference>
<evidence type="ECO:0000313" key="2">
    <source>
        <dbReference type="Proteomes" id="UP001652625"/>
    </source>
</evidence>
<dbReference type="GO" id="GO:0016301">
    <property type="term" value="F:kinase activity"/>
    <property type="evidence" value="ECO:0007669"/>
    <property type="project" value="UniProtKB-KW"/>
</dbReference>
<dbReference type="Pfam" id="PF00069">
    <property type="entry name" value="Pkinase"/>
    <property type="match status" value="1"/>
</dbReference>
<reference evidence="3" key="1">
    <citation type="submission" date="2025-08" db="UniProtKB">
        <authorList>
            <consortium name="RefSeq"/>
        </authorList>
    </citation>
    <scope>IDENTIFICATION</scope>
</reference>
<dbReference type="GeneID" id="100202421"/>
<sequence>MENDELPIKTTPIEADYIIFWNKKLGSGISGPVRICQSRATNEKFAFKCLVDRPKARIEVDLHWRCRNHPHIVSCVEVYQNDLILPGELHRKKYLIMVLELMEGGELFDQIRKKISFTEMEASDITKQVASAIFHIHSQNIAHRDLKPENLLIKDNSDNIVVKLTDFGFAKIDKGNLVTPQFTPYYVSPQVLEAQRFHRAQKMGNIPIESEPYTYDKSCDIWSLGVIIYIMLCGYPPFYSENPRKQLSQGMKRRIMEGEYDFPAPEWSKISDLAKDVIKRMLVIDSKNRMTIHELIKHPWLNAGITLATVLKSPQKLMLEDSFEKVVIAHSAMLADLRVPDDDLILNPDAIEKNPIILKRRKAQELCLISSDTNDQKCLVPIETSGIKALRDMVAFLYMPPLDKIESPTFEDFLAVLTHEVLKHNVCSKRLEDVLTSEGWNGTAYIHQVNKTILAKNLSDILISFKPH</sequence>
<name>A0ABM4CR13_HYDVU</name>
<dbReference type="InterPro" id="IPR011009">
    <property type="entry name" value="Kinase-like_dom_sf"/>
</dbReference>
<organism evidence="2 3">
    <name type="scientific">Hydra vulgaris</name>
    <name type="common">Hydra</name>
    <name type="synonym">Hydra attenuata</name>
    <dbReference type="NCBI Taxonomy" id="6087"/>
    <lineage>
        <taxon>Eukaryota</taxon>
        <taxon>Metazoa</taxon>
        <taxon>Cnidaria</taxon>
        <taxon>Hydrozoa</taxon>
        <taxon>Hydroidolina</taxon>
        <taxon>Anthoathecata</taxon>
        <taxon>Aplanulata</taxon>
        <taxon>Hydridae</taxon>
        <taxon>Hydra</taxon>
    </lineage>
</organism>
<dbReference type="PANTHER" id="PTHR24347">
    <property type="entry name" value="SERINE/THREONINE-PROTEIN KINASE"/>
    <property type="match status" value="1"/>
</dbReference>
<evidence type="ECO:0000259" key="1">
    <source>
        <dbReference type="PROSITE" id="PS50011"/>
    </source>
</evidence>
<gene>
    <name evidence="3" type="primary">LOC100202421</name>
</gene>
<evidence type="ECO:0000313" key="3">
    <source>
        <dbReference type="RefSeq" id="XP_065664286.1"/>
    </source>
</evidence>
<dbReference type="PROSITE" id="PS00108">
    <property type="entry name" value="PROTEIN_KINASE_ST"/>
    <property type="match status" value="1"/>
</dbReference>
<dbReference type="Gene3D" id="3.30.200.20">
    <property type="entry name" value="Phosphorylase Kinase, domain 1"/>
    <property type="match status" value="1"/>
</dbReference>